<dbReference type="RefSeq" id="WP_090501616.1">
    <property type="nucleotide sequence ID" value="NZ_FNCH01000012.1"/>
</dbReference>
<dbReference type="SUPFAM" id="SSF48208">
    <property type="entry name" value="Six-hairpin glycosidases"/>
    <property type="match status" value="1"/>
</dbReference>
<dbReference type="NCBIfam" id="TIGR01180">
    <property type="entry name" value="aman2_put"/>
    <property type="match status" value="1"/>
</dbReference>
<keyword evidence="8" id="KW-1185">Reference proteome</keyword>
<evidence type="ECO:0000259" key="5">
    <source>
        <dbReference type="Pfam" id="PF07971"/>
    </source>
</evidence>
<dbReference type="Gene3D" id="3.30.2080.10">
    <property type="entry name" value="GH92 mannosidase domain"/>
    <property type="match status" value="1"/>
</dbReference>
<dbReference type="InterPro" id="IPR014718">
    <property type="entry name" value="GH-type_carb-bd"/>
</dbReference>
<dbReference type="GO" id="GO:0005829">
    <property type="term" value="C:cytosol"/>
    <property type="evidence" value="ECO:0007669"/>
    <property type="project" value="TreeGrafter"/>
</dbReference>
<dbReference type="Pfam" id="PF17678">
    <property type="entry name" value="Glyco_hydro_92N"/>
    <property type="match status" value="1"/>
</dbReference>
<dbReference type="PANTHER" id="PTHR12143:SF39">
    <property type="entry name" value="SECRETED PROTEIN"/>
    <property type="match status" value="1"/>
</dbReference>
<feature type="signal peptide" evidence="4">
    <location>
        <begin position="1"/>
        <end position="23"/>
    </location>
</feature>
<dbReference type="GO" id="GO:0005975">
    <property type="term" value="P:carbohydrate metabolic process"/>
    <property type="evidence" value="ECO:0007669"/>
    <property type="project" value="InterPro"/>
</dbReference>
<gene>
    <name evidence="7" type="ORF">SAMN05421827_112154</name>
</gene>
<dbReference type="GO" id="GO:0006516">
    <property type="term" value="P:glycoprotein catabolic process"/>
    <property type="evidence" value="ECO:0007669"/>
    <property type="project" value="TreeGrafter"/>
</dbReference>
<evidence type="ECO:0000256" key="1">
    <source>
        <dbReference type="ARBA" id="ARBA00001913"/>
    </source>
</evidence>
<dbReference type="Gene3D" id="2.70.98.10">
    <property type="match status" value="1"/>
</dbReference>
<dbReference type="InterPro" id="IPR008928">
    <property type="entry name" value="6-hairpin_glycosidase_sf"/>
</dbReference>
<dbReference type="EMBL" id="FNCH01000012">
    <property type="protein sequence ID" value="SDG89732.1"/>
    <property type="molecule type" value="Genomic_DNA"/>
</dbReference>
<sequence length="752" mass="83558">MQLKKTFTILFLTASLFINNTFAQQKANLTQYVDPLIGSAKHGHVFVGANVPFGAVQLGPNNIFEGWDWCSGYNYASNTITGFAHTHLSGTGIGDLGDISIMPATGKLLLEKGKKADDQDGYLSNFSHQNETAKAGYYSVWLDKYSIKAELTATERVGFHQYTFKKGAENPHLVIDLIEGIGWDAPVSASIKQLDATTLVGHRHSTGWANDQRLYFVIKLSQPLKSIALYDSTVVKSGTTLSGKKLKAAVSFNAINNNKLQIKVALSPVSIENAILNLKTELPGWDFASTVKSADAKWEQELSKVKIEASNTTKKVFYTALFHTMVAPSLFNDVNKDYLGTDKKVYKKAVFNNLTTFSLWDTYRAANPLFTILHPDKVSDVVNTMLAIYKQQGKLPVWHLMGNETNTMVGYHAVPVIVDAYLKGYRGFDVKLAYEAIKQSAMQKTDGIDYIQQLKYIPADKVNESVGKALEYAIDDYCIAQMAKALNKTADYNYFSKRSKLYSLYFDPSVQFMRGKLTNGNWRSPFDPFSSKHREDDYVEGNAWQYTWLVPQDVEGLIKLFGGDKPFTNKLDSLFTLPLDLGTNGSPDISGLIGNYAQGNEPNHHITYLYTYAGQPWKTADLIRKIDKDFYSSKPDGLCGNEDVGQMSAWYIFTAMGFYPVNPANGAYVFGTPLINSASISLAGNKKFNIKAVNNSADNKYIQKVVLNGKPYTKSYILHKTITAGGSMQIYMGNKPSASWGVKPEDRPISTK</sequence>
<dbReference type="InterPro" id="IPR050883">
    <property type="entry name" value="PNGase"/>
</dbReference>
<dbReference type="STRING" id="405671.SAMN05421827_112154"/>
<dbReference type="Proteomes" id="UP000199643">
    <property type="component" value="Unassembled WGS sequence"/>
</dbReference>
<comment type="subunit">
    <text evidence="2">Monomer.</text>
</comment>
<dbReference type="OrthoDB" id="9758101at2"/>
<evidence type="ECO:0000313" key="8">
    <source>
        <dbReference type="Proteomes" id="UP000199643"/>
    </source>
</evidence>
<protein>
    <submittedName>
        <fullName evidence="7">Alpha-1,2-mannosidase, putative</fullName>
    </submittedName>
</protein>
<feature type="domain" description="Glycosyl hydrolase family 92 N-terminal" evidence="6">
    <location>
        <begin position="32"/>
        <end position="267"/>
    </location>
</feature>
<dbReference type="FunFam" id="1.20.1050.60:FF:000001">
    <property type="entry name" value="Putative alpha-1,2-mannosidase"/>
    <property type="match status" value="1"/>
</dbReference>
<evidence type="ECO:0000256" key="2">
    <source>
        <dbReference type="ARBA" id="ARBA00011245"/>
    </source>
</evidence>
<evidence type="ECO:0000256" key="3">
    <source>
        <dbReference type="ARBA" id="ARBA00022837"/>
    </source>
</evidence>
<dbReference type="FunFam" id="3.30.2080.10:FF:000001">
    <property type="entry name" value="Alpha-1,2-mannosidase subfamily"/>
    <property type="match status" value="1"/>
</dbReference>
<comment type="cofactor">
    <cofactor evidence="1">
        <name>Ca(2+)</name>
        <dbReference type="ChEBI" id="CHEBI:29108"/>
    </cofactor>
</comment>
<evidence type="ECO:0000259" key="6">
    <source>
        <dbReference type="Pfam" id="PF17678"/>
    </source>
</evidence>
<dbReference type="Gene3D" id="1.20.1610.10">
    <property type="entry name" value="alpha-1,2-mannosidases domains"/>
    <property type="match status" value="1"/>
</dbReference>
<dbReference type="GO" id="GO:0030246">
    <property type="term" value="F:carbohydrate binding"/>
    <property type="evidence" value="ECO:0007669"/>
    <property type="project" value="InterPro"/>
</dbReference>
<dbReference type="InterPro" id="IPR012939">
    <property type="entry name" value="Glyco_hydro_92"/>
</dbReference>
<dbReference type="InterPro" id="IPR041371">
    <property type="entry name" value="GH92_N"/>
</dbReference>
<reference evidence="8" key="1">
    <citation type="submission" date="2016-10" db="EMBL/GenBank/DDBJ databases">
        <authorList>
            <person name="Varghese N."/>
            <person name="Submissions S."/>
        </authorList>
    </citation>
    <scope>NUCLEOTIDE SEQUENCE [LARGE SCALE GENOMIC DNA]</scope>
    <source>
        <strain evidence="8">DSM 17933</strain>
    </source>
</reference>
<dbReference type="AlphaFoldDB" id="A0A1G7XZS2"/>
<dbReference type="Gene3D" id="1.20.1050.60">
    <property type="entry name" value="alpha-1,2-mannosidase"/>
    <property type="match status" value="1"/>
</dbReference>
<keyword evidence="4" id="KW-0732">Signal</keyword>
<name>A0A1G7XZS2_9SPHI</name>
<evidence type="ECO:0000313" key="7">
    <source>
        <dbReference type="EMBL" id="SDG89732.1"/>
    </source>
</evidence>
<feature type="chain" id="PRO_5011792816" evidence="4">
    <location>
        <begin position="24"/>
        <end position="752"/>
    </location>
</feature>
<dbReference type="PANTHER" id="PTHR12143">
    <property type="entry name" value="PEPTIDE N-GLYCANASE PNGASE -RELATED"/>
    <property type="match status" value="1"/>
</dbReference>
<accession>A0A1G7XZS2</accession>
<keyword evidence="3" id="KW-0106">Calcium</keyword>
<dbReference type="InterPro" id="IPR005887">
    <property type="entry name" value="GH92_a_mannosidase_put"/>
</dbReference>
<dbReference type="Pfam" id="PF07971">
    <property type="entry name" value="Glyco_hydro_92"/>
    <property type="match status" value="1"/>
</dbReference>
<organism evidence="7 8">
    <name type="scientific">Pedobacter terrae</name>
    <dbReference type="NCBI Taxonomy" id="405671"/>
    <lineage>
        <taxon>Bacteria</taxon>
        <taxon>Pseudomonadati</taxon>
        <taxon>Bacteroidota</taxon>
        <taxon>Sphingobacteriia</taxon>
        <taxon>Sphingobacteriales</taxon>
        <taxon>Sphingobacteriaceae</taxon>
        <taxon>Pedobacter</taxon>
    </lineage>
</organism>
<feature type="domain" description="Glycosyl hydrolase family 92" evidence="5">
    <location>
        <begin position="273"/>
        <end position="734"/>
    </location>
</feature>
<evidence type="ECO:0000256" key="4">
    <source>
        <dbReference type="SAM" id="SignalP"/>
    </source>
</evidence>
<proteinExistence type="predicted"/>
<dbReference type="GO" id="GO:0000224">
    <property type="term" value="F:peptide-N4-(N-acetyl-beta-glucosaminyl)asparagine amidase activity"/>
    <property type="evidence" value="ECO:0007669"/>
    <property type="project" value="TreeGrafter"/>
</dbReference>